<dbReference type="OrthoDB" id="9806285at2"/>
<gene>
    <name evidence="9" type="ORF">HP397_00205</name>
</gene>
<keyword evidence="7" id="KW-0472">Membrane</keyword>
<dbReference type="InterPro" id="IPR003439">
    <property type="entry name" value="ABC_transporter-like_ATP-bd"/>
</dbReference>
<evidence type="ECO:0000313" key="10">
    <source>
        <dbReference type="Proteomes" id="UP000526184"/>
    </source>
</evidence>
<comment type="caution">
    <text evidence="9">The sequence shown here is derived from an EMBL/GenBank/DDBJ whole genome shotgun (WGS) entry which is preliminary data.</text>
</comment>
<accession>A0A7Z0TBD4</accession>
<evidence type="ECO:0000256" key="1">
    <source>
        <dbReference type="ARBA" id="ARBA00004202"/>
    </source>
</evidence>
<keyword evidence="3" id="KW-0813">Transport</keyword>
<evidence type="ECO:0000259" key="8">
    <source>
        <dbReference type="PROSITE" id="PS50893"/>
    </source>
</evidence>
<dbReference type="InterPro" id="IPR050388">
    <property type="entry name" value="ABC_Ni/Peptide_Import"/>
</dbReference>
<name>A0A7Z0TBD4_9FUSO</name>
<evidence type="ECO:0000313" key="9">
    <source>
        <dbReference type="EMBL" id="NYV27248.1"/>
    </source>
</evidence>
<evidence type="ECO:0000256" key="2">
    <source>
        <dbReference type="ARBA" id="ARBA00005417"/>
    </source>
</evidence>
<dbReference type="InterPro" id="IPR003593">
    <property type="entry name" value="AAA+_ATPase"/>
</dbReference>
<dbReference type="SUPFAM" id="SSF52540">
    <property type="entry name" value="P-loop containing nucleoside triphosphate hydrolases"/>
    <property type="match status" value="1"/>
</dbReference>
<evidence type="ECO:0000256" key="4">
    <source>
        <dbReference type="ARBA" id="ARBA00022475"/>
    </source>
</evidence>
<protein>
    <submittedName>
        <fullName evidence="9">ABC transporter ATP-binding protein</fullName>
    </submittedName>
</protein>
<evidence type="ECO:0000256" key="5">
    <source>
        <dbReference type="ARBA" id="ARBA00022741"/>
    </source>
</evidence>
<dbReference type="PANTHER" id="PTHR43297">
    <property type="entry name" value="OLIGOPEPTIDE TRANSPORT ATP-BINDING PROTEIN APPD"/>
    <property type="match status" value="1"/>
</dbReference>
<evidence type="ECO:0000256" key="6">
    <source>
        <dbReference type="ARBA" id="ARBA00022840"/>
    </source>
</evidence>
<comment type="similarity">
    <text evidence="2">Belongs to the ABC transporter superfamily.</text>
</comment>
<dbReference type="PROSITE" id="PS00211">
    <property type="entry name" value="ABC_TRANSPORTER_1"/>
    <property type="match status" value="1"/>
</dbReference>
<keyword evidence="4" id="KW-1003">Cell membrane</keyword>
<reference evidence="9 10" key="1">
    <citation type="submission" date="2020-05" db="EMBL/GenBank/DDBJ databases">
        <title>Streptobacillus felis strain LHL191014123.</title>
        <authorList>
            <person name="Fawzy A."/>
            <person name="Rau J."/>
            <person name="Risse K."/>
            <person name="Schauerte N."/>
            <person name="Geiger C."/>
            <person name="Blom J."/>
            <person name="Imirzalioglu C."/>
            <person name="Falgenhauer J."/>
            <person name="Bach A."/>
            <person name="Herden C."/>
            <person name="Eisenberg T."/>
        </authorList>
    </citation>
    <scope>NUCLEOTIDE SEQUENCE [LARGE SCALE GENOMIC DNA]</scope>
    <source>
        <strain evidence="9 10">LHL191014123</strain>
    </source>
</reference>
<dbReference type="Pfam" id="PF00005">
    <property type="entry name" value="ABC_tran"/>
    <property type="match status" value="1"/>
</dbReference>
<dbReference type="GO" id="GO:0016887">
    <property type="term" value="F:ATP hydrolysis activity"/>
    <property type="evidence" value="ECO:0007669"/>
    <property type="project" value="InterPro"/>
</dbReference>
<dbReference type="GO" id="GO:0005886">
    <property type="term" value="C:plasma membrane"/>
    <property type="evidence" value="ECO:0007669"/>
    <property type="project" value="UniProtKB-SubCell"/>
</dbReference>
<comment type="subcellular location">
    <subcellularLocation>
        <location evidence="1">Cell membrane</location>
        <topology evidence="1">Peripheral membrane protein</topology>
    </subcellularLocation>
</comment>
<dbReference type="InterPro" id="IPR017871">
    <property type="entry name" value="ABC_transporter-like_CS"/>
</dbReference>
<dbReference type="GO" id="GO:0005524">
    <property type="term" value="F:ATP binding"/>
    <property type="evidence" value="ECO:0007669"/>
    <property type="project" value="UniProtKB-KW"/>
</dbReference>
<keyword evidence="6 9" id="KW-0067">ATP-binding</keyword>
<proteinExistence type="inferred from homology"/>
<dbReference type="SMART" id="SM00382">
    <property type="entry name" value="AAA"/>
    <property type="match status" value="1"/>
</dbReference>
<dbReference type="RefSeq" id="WP_067321219.1">
    <property type="nucleotide sequence ID" value="NZ_CBCRWS010000001.1"/>
</dbReference>
<evidence type="ECO:0000256" key="7">
    <source>
        <dbReference type="ARBA" id="ARBA00023136"/>
    </source>
</evidence>
<keyword evidence="10" id="KW-1185">Reference proteome</keyword>
<sequence length="236" mass="26963">MKIVEINNLIIKSLEKNIVDNISFYINSGEVLSLIGSSGSGKSQIAKTIKGISKLIINGEIKLNNIDKNEIGYIFQDFSLSLNPVLKIKNQLIEAVIYHKKMKRNLAIEKAKNIFKYLNLEESILEKYPFELSGGQKQRVVIAICLMMEPKLLICDEITTGLDNINEYEILKLITSLNISVLLITHNIYAVKKLSNRILLLNKGKILQVDNIEELKKYNDIEYINAMNRVFLNENY</sequence>
<keyword evidence="5" id="KW-0547">Nucleotide-binding</keyword>
<dbReference type="PROSITE" id="PS50893">
    <property type="entry name" value="ABC_TRANSPORTER_2"/>
    <property type="match status" value="1"/>
</dbReference>
<organism evidence="9 10">
    <name type="scientific">Streptobacillus felis</name>
    <dbReference type="NCBI Taxonomy" id="1384509"/>
    <lineage>
        <taxon>Bacteria</taxon>
        <taxon>Fusobacteriati</taxon>
        <taxon>Fusobacteriota</taxon>
        <taxon>Fusobacteriia</taxon>
        <taxon>Fusobacteriales</taxon>
        <taxon>Leptotrichiaceae</taxon>
        <taxon>Streptobacillus</taxon>
    </lineage>
</organism>
<dbReference type="AlphaFoldDB" id="A0A7Z0TBD4"/>
<dbReference type="EMBL" id="JABMKT010000001">
    <property type="protein sequence ID" value="NYV27248.1"/>
    <property type="molecule type" value="Genomic_DNA"/>
</dbReference>
<dbReference type="Gene3D" id="3.40.50.300">
    <property type="entry name" value="P-loop containing nucleotide triphosphate hydrolases"/>
    <property type="match status" value="1"/>
</dbReference>
<evidence type="ECO:0000256" key="3">
    <source>
        <dbReference type="ARBA" id="ARBA00022448"/>
    </source>
</evidence>
<dbReference type="PANTHER" id="PTHR43297:SF2">
    <property type="entry name" value="DIPEPTIDE TRANSPORT ATP-BINDING PROTEIN DPPD"/>
    <property type="match status" value="1"/>
</dbReference>
<dbReference type="Proteomes" id="UP000526184">
    <property type="component" value="Unassembled WGS sequence"/>
</dbReference>
<dbReference type="InterPro" id="IPR027417">
    <property type="entry name" value="P-loop_NTPase"/>
</dbReference>
<feature type="domain" description="ABC transporter" evidence="8">
    <location>
        <begin position="4"/>
        <end position="228"/>
    </location>
</feature>